<evidence type="ECO:0000313" key="3">
    <source>
        <dbReference type="Proteomes" id="UP000235015"/>
    </source>
</evidence>
<name>A0A2N6CWI3_9GAMM</name>
<dbReference type="AlphaFoldDB" id="A0A2N6CWI3"/>
<comment type="caution">
    <text evidence="2">The sequence shown here is derived from an EMBL/GenBank/DDBJ whole genome shotgun (WGS) entry which is preliminary data.</text>
</comment>
<reference evidence="2 3" key="1">
    <citation type="submission" date="2017-11" db="EMBL/GenBank/DDBJ databases">
        <title>Genome-resolved metagenomics identifies genetic mobility, metabolic interactions, and unexpected diversity in perchlorate-reducing communities.</title>
        <authorList>
            <person name="Barnum T.P."/>
            <person name="Figueroa I.A."/>
            <person name="Carlstrom C.I."/>
            <person name="Lucas L.N."/>
            <person name="Engelbrektson A.L."/>
            <person name="Coates J.D."/>
        </authorList>
    </citation>
    <scope>NUCLEOTIDE SEQUENCE [LARGE SCALE GENOMIC DNA]</scope>
    <source>
        <strain evidence="2">BM301</strain>
    </source>
</reference>
<accession>A0A2N6CWI3</accession>
<evidence type="ECO:0000313" key="2">
    <source>
        <dbReference type="EMBL" id="PLX61611.1"/>
    </source>
</evidence>
<sequence length="186" mass="20672">MNFIVASAIAASLLATTGVALSSDDDGKKSLLSWFERSTPGIDPVETRLYSKECGSCHFPYQPGLLPAATWETLMNNLDDHFGENAELAEGDLNSIRNFLLNNAAGRANYGLPNKIMAAQGDRPLPLRITEMRYFVYEHSDLKRNMVEDNPQVKSFSNCDNCHQGAKQGLYDEHDVNIPGFGRWDD</sequence>
<keyword evidence="1" id="KW-0732">Signal</keyword>
<feature type="chain" id="PRO_5014957174" evidence="1">
    <location>
        <begin position="23"/>
        <end position="186"/>
    </location>
</feature>
<dbReference type="Proteomes" id="UP000235015">
    <property type="component" value="Unassembled WGS sequence"/>
</dbReference>
<proteinExistence type="predicted"/>
<dbReference type="InterPro" id="IPR018588">
    <property type="entry name" value="Dihaem_cytochrome-c"/>
</dbReference>
<evidence type="ECO:0000256" key="1">
    <source>
        <dbReference type="SAM" id="SignalP"/>
    </source>
</evidence>
<gene>
    <name evidence="2" type="ORF">C0630_10135</name>
</gene>
<organism evidence="2 3">
    <name type="scientific">Sedimenticola selenatireducens</name>
    <dbReference type="NCBI Taxonomy" id="191960"/>
    <lineage>
        <taxon>Bacteria</taxon>
        <taxon>Pseudomonadati</taxon>
        <taxon>Pseudomonadota</taxon>
        <taxon>Gammaproteobacteria</taxon>
        <taxon>Chromatiales</taxon>
        <taxon>Sedimenticolaceae</taxon>
        <taxon>Sedimenticola</taxon>
    </lineage>
</organism>
<protein>
    <submittedName>
        <fullName evidence="2">Cytochrome C</fullName>
    </submittedName>
</protein>
<feature type="signal peptide" evidence="1">
    <location>
        <begin position="1"/>
        <end position="22"/>
    </location>
</feature>
<dbReference type="STRING" id="1111735.GCA_000428045_00406"/>
<dbReference type="EMBL" id="PKUN01000014">
    <property type="protein sequence ID" value="PLX61611.1"/>
    <property type="molecule type" value="Genomic_DNA"/>
</dbReference>
<dbReference type="Pfam" id="PF09626">
    <property type="entry name" value="DHC"/>
    <property type="match status" value="1"/>
</dbReference>